<evidence type="ECO:0000256" key="2">
    <source>
        <dbReference type="ARBA" id="ARBA00023043"/>
    </source>
</evidence>
<evidence type="ECO:0000259" key="5">
    <source>
        <dbReference type="Pfam" id="PF24883"/>
    </source>
</evidence>
<reference evidence="6" key="1">
    <citation type="journal article" date="2020" name="Stud. Mycol.">
        <title>101 Dothideomycetes genomes: a test case for predicting lifestyles and emergence of pathogens.</title>
        <authorList>
            <person name="Haridas S."/>
            <person name="Albert R."/>
            <person name="Binder M."/>
            <person name="Bloem J."/>
            <person name="Labutti K."/>
            <person name="Salamov A."/>
            <person name="Andreopoulos B."/>
            <person name="Baker S."/>
            <person name="Barry K."/>
            <person name="Bills G."/>
            <person name="Bluhm B."/>
            <person name="Cannon C."/>
            <person name="Castanera R."/>
            <person name="Culley D."/>
            <person name="Daum C."/>
            <person name="Ezra D."/>
            <person name="Gonzalez J."/>
            <person name="Henrissat B."/>
            <person name="Kuo A."/>
            <person name="Liang C."/>
            <person name="Lipzen A."/>
            <person name="Lutzoni F."/>
            <person name="Magnuson J."/>
            <person name="Mondo S."/>
            <person name="Nolan M."/>
            <person name="Ohm R."/>
            <person name="Pangilinan J."/>
            <person name="Park H.-J."/>
            <person name="Ramirez L."/>
            <person name="Alfaro M."/>
            <person name="Sun H."/>
            <person name="Tritt A."/>
            <person name="Yoshinaga Y."/>
            <person name="Zwiers L.-H."/>
            <person name="Turgeon B."/>
            <person name="Goodwin S."/>
            <person name="Spatafora J."/>
            <person name="Crous P."/>
            <person name="Grigoriev I."/>
        </authorList>
    </citation>
    <scope>NUCLEOTIDE SEQUENCE</scope>
    <source>
        <strain evidence="6">CBS 125425</strain>
    </source>
</reference>
<dbReference type="PANTHER" id="PTHR24198">
    <property type="entry name" value="ANKYRIN REPEAT AND PROTEIN KINASE DOMAIN-CONTAINING PROTEIN"/>
    <property type="match status" value="1"/>
</dbReference>
<accession>A0A9P4V1L5</accession>
<dbReference type="Pfam" id="PF24883">
    <property type="entry name" value="NPHP3_N"/>
    <property type="match status" value="1"/>
</dbReference>
<dbReference type="SUPFAM" id="SSF48403">
    <property type="entry name" value="Ankyrin repeat"/>
    <property type="match status" value="4"/>
</dbReference>
<dbReference type="Pfam" id="PF22939">
    <property type="entry name" value="WHD_GPIID"/>
    <property type="match status" value="1"/>
</dbReference>
<dbReference type="PANTHER" id="PTHR24198:SF165">
    <property type="entry name" value="ANKYRIN REPEAT-CONTAINING PROTEIN-RELATED"/>
    <property type="match status" value="1"/>
</dbReference>
<feature type="repeat" description="ANK" evidence="3">
    <location>
        <begin position="1927"/>
        <end position="1964"/>
    </location>
</feature>
<keyword evidence="1" id="KW-0677">Repeat</keyword>
<proteinExistence type="predicted"/>
<feature type="domain" description="GPI inositol-deacylase winged helix" evidence="4">
    <location>
        <begin position="343"/>
        <end position="410"/>
    </location>
</feature>
<dbReference type="InterPro" id="IPR002110">
    <property type="entry name" value="Ankyrin_rpt"/>
</dbReference>
<dbReference type="Gene3D" id="1.25.40.20">
    <property type="entry name" value="Ankyrin repeat-containing domain"/>
    <property type="match status" value="7"/>
</dbReference>
<dbReference type="InterPro" id="IPR027417">
    <property type="entry name" value="P-loop_NTPase"/>
</dbReference>
<protein>
    <submittedName>
        <fullName evidence="6">Ankyrin</fullName>
    </submittedName>
</protein>
<dbReference type="InterPro" id="IPR036770">
    <property type="entry name" value="Ankyrin_rpt-contain_sf"/>
</dbReference>
<evidence type="ECO:0000313" key="6">
    <source>
        <dbReference type="EMBL" id="KAF2733336.1"/>
    </source>
</evidence>
<feature type="repeat" description="ANK" evidence="3">
    <location>
        <begin position="572"/>
        <end position="604"/>
    </location>
</feature>
<dbReference type="PROSITE" id="PS50088">
    <property type="entry name" value="ANK_REPEAT"/>
    <property type="match status" value="9"/>
</dbReference>
<dbReference type="Pfam" id="PF12796">
    <property type="entry name" value="Ank_2"/>
    <property type="match status" value="4"/>
</dbReference>
<dbReference type="OrthoDB" id="21416at2759"/>
<evidence type="ECO:0000256" key="3">
    <source>
        <dbReference type="PROSITE-ProRule" id="PRU00023"/>
    </source>
</evidence>
<gene>
    <name evidence="6" type="ORF">EJ04DRAFT_495520</name>
</gene>
<keyword evidence="7" id="KW-1185">Reference proteome</keyword>
<evidence type="ECO:0000256" key="1">
    <source>
        <dbReference type="ARBA" id="ARBA00022737"/>
    </source>
</evidence>
<evidence type="ECO:0000313" key="7">
    <source>
        <dbReference type="Proteomes" id="UP000799444"/>
    </source>
</evidence>
<organism evidence="6 7">
    <name type="scientific">Polyplosphaeria fusca</name>
    <dbReference type="NCBI Taxonomy" id="682080"/>
    <lineage>
        <taxon>Eukaryota</taxon>
        <taxon>Fungi</taxon>
        <taxon>Dikarya</taxon>
        <taxon>Ascomycota</taxon>
        <taxon>Pezizomycotina</taxon>
        <taxon>Dothideomycetes</taxon>
        <taxon>Pleosporomycetidae</taxon>
        <taxon>Pleosporales</taxon>
        <taxon>Tetraplosphaeriaceae</taxon>
        <taxon>Polyplosphaeria</taxon>
    </lineage>
</organism>
<dbReference type="InterPro" id="IPR054471">
    <property type="entry name" value="GPIID_WHD"/>
</dbReference>
<feature type="repeat" description="ANK" evidence="3">
    <location>
        <begin position="917"/>
        <end position="950"/>
    </location>
</feature>
<keyword evidence="2 3" id="KW-0040">ANK repeat</keyword>
<dbReference type="SUPFAM" id="SSF52540">
    <property type="entry name" value="P-loop containing nucleoside triphosphate hydrolases"/>
    <property type="match status" value="1"/>
</dbReference>
<comment type="caution">
    <text evidence="6">The sequence shown here is derived from an EMBL/GenBank/DDBJ whole genome shotgun (WGS) entry which is preliminary data.</text>
</comment>
<feature type="repeat" description="ANK" evidence="3">
    <location>
        <begin position="951"/>
        <end position="985"/>
    </location>
</feature>
<feature type="repeat" description="ANK" evidence="3">
    <location>
        <begin position="606"/>
        <end position="638"/>
    </location>
</feature>
<feature type="domain" description="Nephrocystin 3-like N-terminal" evidence="5">
    <location>
        <begin position="65"/>
        <end position="229"/>
    </location>
</feature>
<name>A0A9P4V1L5_9PLEO</name>
<dbReference type="Gene3D" id="3.40.50.300">
    <property type="entry name" value="P-loop containing nucleotide triphosphate hydrolases"/>
    <property type="match status" value="1"/>
</dbReference>
<sequence length="2098" mass="231905">MSDSGSSSHLDAVWIDRDDVSNYNPDQILPESPETVRDIREWLSPTAYDHRSGDYHKHLSSHVPGTGAWLKSTAVYQEWLHGTNKNHGLLWIKGIPGSGKSVVAAHLVQDLSRSHPGVPVLFFFFRQIIDANHAPVALLQDWLAQILEYSPPLQKRLKGYIDARRPIASLSMEDLWKDLRLAFTGLTDGVFCIADALDEIDSGNDEFLVSLAALGKWKPEKVKVIITSRPVPAVEAPLRPIKITQLRLEESHVDVDIVRFVQYSLKSSGIEHADRVLIQEAIPGRANGLFLYAKLAMDAFLEPGANVRHVLGLLPLDMNGMYTDLLTEHARRSGVRDDIQLLILQWVTHATRPLRLLEIAEMINITYYNEADQDRRTTKDLIRVACGPLLEILPDETVSVIHHSLTEYLKGSTKATGAPRYSILLPGSTNQSLAIACLEYMKAVWADQPNPKQTKGANSANNIRRIHDLRETSKLKARLKHPFLEYAAKNWSVHAARSAFSGDAQSDLTAAIIKFLEEDFRFQAWFEFQYQDSKIPRGVTRLHVAGWTGLTGYAESILAKRNSVNVDCMDELGKTPLWWAASNGQTEMVRFFVRAGANPDQEESTGGLKPLHKAASKNHFETIRVLLEAGVNPLTKKTRESPGRSCGNAPTSIGHTPLMYACHNGHLQAVDVFLNYIQDIETVHRALAWSAEKGHAAVVERILRYPGVNVNEKVRGDTCLLLACSSRDARTIKSLVKAGADPNIICAGAGDEFAGIGGGGYYYSSDRVENPARGLTPLLQLCGEGPNNWSRGIMDAEEFQEIFELLLERGASVHQRTRGSLTALHSTIHSKDLVASRLLLHAGADPNAVSDDGKVPLHNATDAESIALLLEDGRVDINTKNSKDGWTALLYLLKTYNPKNVLKILDYRPDCTVRDLQGNGALHIALKQYCTPELLKALLAAGAEPNHRNHAGDTPLHGMRLDDREASAMLDVLLQAGASIDTKDYNGATLLFRATSANRRLSGHSLADPYPIQKMLQDKGASILTRDHSGRTLLHEAIAHDGGSSTFRNRYDPEISKFEYLVSLGLDVHAVDYNGNNLLHELALLRCNYDVRSSQKYLPLWRRLLLLGLPLDARNNRQWTVLHILSSKQWNSESFPVGHVCPMDIVLSMAQDIDPTDSEGLTPLHLAVTISERTTRKLLKAGADPRKATSEKMTPLHLAARSMQSNIVGMLLESLDSNGLEAVNAEDSTGWSPLCYGCRSGRPETVAQLVQAGADVNHKYVLDAIAGFETEVSLWRRSCGGDASGFLLKDRARPQPRELSINIRKIQKGFTTEVDTARLEEIVDLLIQNGINPSGLHDQEWYRFRAMSSAVRSGSHYTVKCLMKFKENIHIDVKADMSTNNSNIFAEHASKAHLEADYLALKESLSVQPGKSNQDLLIYFLAERKYHLVEELFRLGADFSTVEHSDTSSNFSVLARHGFQLLLDKIGSLALEADRGLWHTHISPNAARTVSSERVPPRSLLLKAVQRELPNMAVVRILVEKLSVDIDDARYKKLDEEEVIEDSALLYLSKGMHWWHVGEALPYLISRGANTEIRNSKKQTPLHIAIAGEGYPGIFHREAAKVLIDAGADTNAIDDQGESCLAHAAKDVELVRLLTAHGALVQSDVLFAAIKAGQPDVVEALLSCGANPDMRRERVLPRKSPKTKSTWAVQSDRERIAESELYPLQIAATKYDTESYITDEARLSKREVAVCVMQILIKHGADPLAGKVLAGVLTRGEAVYTVHTVLHEIIMQGGIFHPILDVPDLDVNRRDAKGRTVLLAACKSRHGIDAPIDQAMLLDKQTSLSISLSDKILALGADPLAHDNLGRNCLHTMLRSGMNKKMRPVSSFTRSLKAFARDHPALLRERETRRSHTPFLSAIELANSVHDISPAEALIDLGADIHDIDNQGNTALHLLAPSLHTSSSTCSLFSKLLENGLDINGRNRCGETPLFNAYRSDSRYSAARRIPGSVIALFEDAGADFFVQNNRKQGLLHTVAETKTENSDCSRSNKEFMLLLVKGLDPAMEDEQQRTPLDIAAACGRTDILALFEREGAAVKGNLQDLLAEEECQGSALLIDKR</sequence>
<dbReference type="SMART" id="SM00248">
    <property type="entry name" value="ANK"/>
    <property type="match status" value="24"/>
</dbReference>
<feature type="repeat" description="ANK" evidence="3">
    <location>
        <begin position="1229"/>
        <end position="1261"/>
    </location>
</feature>
<feature type="repeat" description="ANK" evidence="3">
    <location>
        <begin position="819"/>
        <end position="851"/>
    </location>
</feature>
<dbReference type="InterPro" id="IPR056884">
    <property type="entry name" value="NPHP3-like_N"/>
</dbReference>
<dbReference type="Proteomes" id="UP000799444">
    <property type="component" value="Unassembled WGS sequence"/>
</dbReference>
<feature type="repeat" description="ANK" evidence="3">
    <location>
        <begin position="653"/>
        <end position="685"/>
    </location>
</feature>
<dbReference type="PROSITE" id="PS50297">
    <property type="entry name" value="ANK_REP_REGION"/>
    <property type="match status" value="4"/>
</dbReference>
<dbReference type="EMBL" id="ML996163">
    <property type="protein sequence ID" value="KAF2733336.1"/>
    <property type="molecule type" value="Genomic_DNA"/>
</dbReference>
<evidence type="ECO:0000259" key="4">
    <source>
        <dbReference type="Pfam" id="PF22939"/>
    </source>
</evidence>
<feature type="repeat" description="ANK" evidence="3">
    <location>
        <begin position="1577"/>
        <end position="1615"/>
    </location>
</feature>